<name>A0AAV8V4Y6_9RHOD</name>
<dbReference type="PANTHER" id="PTHR42828:SF3">
    <property type="entry name" value="THREONYLCARBAMOYL-AMP SYNTHASE"/>
    <property type="match status" value="1"/>
</dbReference>
<evidence type="ECO:0000256" key="1">
    <source>
        <dbReference type="ARBA" id="ARBA00015492"/>
    </source>
</evidence>
<protein>
    <recommendedName>
        <fullName evidence="1">Threonylcarbamoyl-AMP synthase</fullName>
    </recommendedName>
</protein>
<sequence length="270" mass="30298">MERLCFGVSLSAVQVRRARDVRTCMSPSRSAISMKMKSARRSGMKGKSRTEIDYIQVEDPQYDAYKIDSAVQILKQGGVGVIPTDTCYAFVCALSSRDGINRLYSLKKTDGGPVKKPLSLLCRDLAMVQTYVHSMDRRLFKLLKSTLPGPYTYILPASSQVPRMVMEHKSHRKSWKRKEIGVRIPDDPYAQAVLERVDEPLLISGVPLLDDSMTLACNAFDIGENWCNEVDFVVDHGERPWRLSTVVDLGTSPPTIVREGEGDTDVFVDY</sequence>
<accession>A0AAV8V4Y6</accession>
<dbReference type="NCBIfam" id="TIGR00057">
    <property type="entry name" value="L-threonylcarbamoyladenylate synthase"/>
    <property type="match status" value="1"/>
</dbReference>
<dbReference type="EMBL" id="JAMWBK010000001">
    <property type="protein sequence ID" value="KAJ8909097.1"/>
    <property type="molecule type" value="Genomic_DNA"/>
</dbReference>
<dbReference type="InterPro" id="IPR017945">
    <property type="entry name" value="DHBP_synth_RibB-like_a/b_dom"/>
</dbReference>
<keyword evidence="4" id="KW-1185">Reference proteome</keyword>
<dbReference type="Proteomes" id="UP001157974">
    <property type="component" value="Unassembled WGS sequence"/>
</dbReference>
<dbReference type="GO" id="GO:0003725">
    <property type="term" value="F:double-stranded RNA binding"/>
    <property type="evidence" value="ECO:0007669"/>
    <property type="project" value="InterPro"/>
</dbReference>
<dbReference type="Gene3D" id="3.90.870.10">
    <property type="entry name" value="DHBP synthase"/>
    <property type="match status" value="1"/>
</dbReference>
<dbReference type="InterPro" id="IPR006070">
    <property type="entry name" value="Sua5-like_dom"/>
</dbReference>
<evidence type="ECO:0000313" key="4">
    <source>
        <dbReference type="Proteomes" id="UP001157974"/>
    </source>
</evidence>
<proteinExistence type="predicted"/>
<comment type="caution">
    <text evidence="3">The sequence shown here is derived from an EMBL/GenBank/DDBJ whole genome shotgun (WGS) entry which is preliminary data.</text>
</comment>
<dbReference type="PANTHER" id="PTHR42828">
    <property type="entry name" value="DHBP SYNTHASE RIBB-LIKE ALPHA/BETA DOMAIN-CONTAINING PROTEIN"/>
    <property type="match status" value="1"/>
</dbReference>
<dbReference type="Pfam" id="PF01300">
    <property type="entry name" value="Sua5_yciO_yrdC"/>
    <property type="match status" value="1"/>
</dbReference>
<evidence type="ECO:0000313" key="3">
    <source>
        <dbReference type="EMBL" id="KAJ8909097.1"/>
    </source>
</evidence>
<feature type="domain" description="YrdC-like" evidence="2">
    <location>
        <begin position="64"/>
        <end position="262"/>
    </location>
</feature>
<dbReference type="PROSITE" id="PS51163">
    <property type="entry name" value="YRDC"/>
    <property type="match status" value="1"/>
</dbReference>
<reference evidence="3 4" key="1">
    <citation type="journal article" date="2023" name="Nat. Commun.">
        <title>Origin of minicircular mitochondrial genomes in red algae.</title>
        <authorList>
            <person name="Lee Y."/>
            <person name="Cho C.H."/>
            <person name="Lee Y.M."/>
            <person name="Park S.I."/>
            <person name="Yang J.H."/>
            <person name="West J.A."/>
            <person name="Bhattacharya D."/>
            <person name="Yoon H.S."/>
        </authorList>
    </citation>
    <scope>NUCLEOTIDE SEQUENCE [LARGE SCALE GENOMIC DNA]</scope>
    <source>
        <strain evidence="3 4">CCMP1338</strain>
        <tissue evidence="3">Whole cell</tissue>
    </source>
</reference>
<dbReference type="AlphaFoldDB" id="A0AAV8V4Y6"/>
<gene>
    <name evidence="3" type="ORF">NDN08_005793</name>
</gene>
<dbReference type="InterPro" id="IPR052532">
    <property type="entry name" value="SUA5_domain"/>
</dbReference>
<evidence type="ECO:0000259" key="2">
    <source>
        <dbReference type="PROSITE" id="PS51163"/>
    </source>
</evidence>
<dbReference type="SUPFAM" id="SSF55821">
    <property type="entry name" value="YrdC/RibB"/>
    <property type="match status" value="1"/>
</dbReference>
<organism evidence="3 4">
    <name type="scientific">Rhodosorus marinus</name>
    <dbReference type="NCBI Taxonomy" id="101924"/>
    <lineage>
        <taxon>Eukaryota</taxon>
        <taxon>Rhodophyta</taxon>
        <taxon>Stylonematophyceae</taxon>
        <taxon>Stylonematales</taxon>
        <taxon>Stylonemataceae</taxon>
        <taxon>Rhodosorus</taxon>
    </lineage>
</organism>